<dbReference type="InterPro" id="IPR011430">
    <property type="entry name" value="UTP20_N"/>
</dbReference>
<dbReference type="InterPro" id="IPR046523">
    <property type="entry name" value="UTP20_dom"/>
</dbReference>
<feature type="region of interest" description="Disordered" evidence="1">
    <location>
        <begin position="1"/>
        <end position="23"/>
    </location>
</feature>
<proteinExistence type="predicted"/>
<sequence>MAAISSGKHSRPRKLVKGGTTSTRKHRFESFNQRVAKLNIDPIRRRRRNEVIEEDLQVSASYFKVSLDRWKDLNLSENFTSFVREVDPMCSSLPQLLHHNTSIFDTLASYIDRRDSSSLEPLLDLLSNFAHDLGVKFEDHFSKAVTLVASLAAKHTDVEVIEWSFTCLAWLFKYLSRLLVPNLGPVFEIMAPLLGREPQKLHTTRFAAEAMSFLVRKAATVYTKDKRPLNIVIGAIREDLIQMAQMEVKRSQLQLYQHGLMTLLLNALKGIDRKLYSGATYIYSCMIDDLFSADHDQCRAYADVVFGTTVAIIHHSDAENFQPILDVILEHVRRLDQNSDVSVVADSGHLLFIVATVRKGTRIQSWKPLLDAVLQLLDICHIQDREVLTEIYKATAVILQSSPLDLVLPNLRMAMSTIASERSSPQFLSFCNYFCDLGRQRFQEFLLPYFSKFIVSKWQEHELELCALIPKITGAVANHKVVLPVPWQEQIAQTFEDMMDQEDNIYHCRAYLDLMDCVSITPATQDRIIRALGDLAHHDLRDVSKIGARGLFTLGIGLRTVIHYSTGRQTHLFEDLPLILSQANRYGSLLSYLEAILTLIQSSELPLNDIDAVVDVLVEHLHSSSHSLRQLSLRILDALHANQCGEHADIITTALAIENSPLDLQSARSISMHARKLASQYASALSQEWLQKAVPHFCFGMLTYKLSQAWEDAVLALKQICETKTGQEIVSSLSFRWLEQPELDSDGVSFLVPKQPEQGPLTDFECSNLNHVEDLINDDTAAVAASDDDLRTKWNDSLTHVRHEVPNAPTLALRVLAAVPSVAEKRSRLLVPKFLSWANDDMDERAEEPAEQSITLQAPSVTTPSQRLKRRDQIAMLELFASFQNPKVLYRSSEVFEALRSLLTNGNVDIQRAALKAIFTWKLEEIAPYQENLMNLLDDARFRDELSTFINVDDQNSVIQDLHRPELMPVMLRLLYGRMIAGTSSGSKSQAVVRKAVLQTLSRLDELYLQDFVQIALGPLKDVKIVEDARINEQSLAHEYMSARKQVGLVNMLKDMFEVLGSRLMPFDQTLANALLYCLARAARSLQSYNDMPEQSSEKGAHISLLKVVRQTGLQCLTLLFRSSQAGSLRSYVPAIFAELLSPRLDKLAVETAQSISGTLQLFATWASSQDSVFFLIDYDTRAITSVIDCLEVPSAKDDVRLFVVEDILMKLVKLSKPSDSENVVMSDSSNHTVVAQRVLLPNVDSILTGAGNLLRRSPSKELMGATIQLISVLAPLVESSSQVMSLLEICTFLLDQPSHRINPRSKGELLQIVQHFVPLLDTPLPPDLQDQIFSTVSSLFGYFKDRANRLILSQVMSVLAQKDAELSLVAPLCTSLNAFSARKIDEPDFDERLKAFNTINEDLFRSFTAKQWRPILYNMLYYVKDNEELAIRSNASFSLRRFVEVNIVTSESTETESFSMVKNIVLPALRSGVSEPSELVRTEYLSIMAHLIWHNPQWQEVNDMSVLLANNDEEASFFNNALHIQQHRRLRALRRLASVASQGSLRSANVAHFFIPLIEHFIFDKADDESAHNLSAETVSTVGALALSLEWPQFRAMFRRFSSYIQSKPDIEKSVTRLLGVIIDALAQAAETKQIGMAIPKESNTDIQTTDHVRNTLGVTMPGQEKLADDLSNNLLPSLVKYLHDKDEATVSLRVPVAVSIVKLLKLLPQAQFGERLPPVLTDVCHILRSRAQESRDLTRKTLVEISTLIGPSYFGFILKELRSSLARGYQLHVLSFTVHSILVATSSIFKPGDLDYCLPQIVAIIMDDIFGVTGQEKDAEEYISKMKEVKSSKSQDSMELVAKTATVEHFVQLIRPLQALLAEKLDLRMVKKIDELLRRIGVGLLRNEAIHDQRVLVFCHEIIREVYKTGQTSNGTESKDDYRTRRFLINYKGANKTGSRGSTSSYNYKLARFALDILRLVLQKYEALQTPANLSGFIPIIGDAIVQPNEEIQTSALRLLNTTIKVPLKTIDDNAAIYVAECVKLVKASTSTNVELAQAALKLVSAILRERRTVEIRETDLAYLLKRLIPDLEEPDKHGIAFNFLKAVMTRKIVITEVYEVLDAAAVIMVTNQTRSARDMARGAYFQFIMDYPQSKDRFSKQLAFLVRNLDYKHQEGRQSVMEAINLLFNKVGEDLVQDILATFFVPLVMVLVNDESSECREMAGVLLKKAFERADAERTQSFTNLLRAWLDQAHEPLLVRAAFQTYGLYLDTNGEKAEKELSLLQSRLTQVLKNNLKDPLEAEWELLYFGLQAFAKICQIFPTRAFAAGTAPLWTSIRQCLSFPHAWVKLSSAKLLGIYFADFARIFANTPNTSLPIQGSKGLSLQEQDIIEITCSSLSLLRVPGLSSDLANQTVRNLLFLGKTMAQTSLPWPQKHQDEEHENNSSDLESDPESPPEDTPPPPTKPALGHLITQTSRLLRRGPLTTRSPSLTPIHASLTLLAALTSTLPLPPLTPHIPVLLLPLHNLTDPTIPAPFSTDTAFVEGYKSLVANAQEMMGVLQKRLGTTEYINVMSRVREEVKGRREGRRVKRRIEAVKEPERAMRVKRRKGERKKEKRKERSGEERGRRRGW</sequence>
<evidence type="ECO:0000313" key="4">
    <source>
        <dbReference type="EMBL" id="KAK0515288.1"/>
    </source>
</evidence>
<dbReference type="InterPro" id="IPR016024">
    <property type="entry name" value="ARM-type_fold"/>
</dbReference>
<gene>
    <name evidence="4" type="ORF">JMJ35_002667</name>
</gene>
<dbReference type="Gene3D" id="1.25.10.10">
    <property type="entry name" value="Leucine-rich Repeat Variant"/>
    <property type="match status" value="2"/>
</dbReference>
<dbReference type="Pfam" id="PF20416">
    <property type="entry name" value="UTP20"/>
    <property type="match status" value="1"/>
</dbReference>
<feature type="compositionally biased region" description="Basic and acidic residues" evidence="1">
    <location>
        <begin position="2601"/>
        <end position="2614"/>
    </location>
</feature>
<evidence type="ECO:0000259" key="2">
    <source>
        <dbReference type="Pfam" id="PF07539"/>
    </source>
</evidence>
<dbReference type="Pfam" id="PF07539">
    <property type="entry name" value="UTP20_N"/>
    <property type="match status" value="1"/>
</dbReference>
<keyword evidence="5" id="KW-1185">Reference proteome</keyword>
<feature type="compositionally biased region" description="Basic and acidic residues" evidence="1">
    <location>
        <begin position="2418"/>
        <end position="2427"/>
    </location>
</feature>
<evidence type="ECO:0000256" key="1">
    <source>
        <dbReference type="SAM" id="MobiDB-lite"/>
    </source>
</evidence>
<dbReference type="PANTHER" id="PTHR17695">
    <property type="entry name" value="SMALL SUBUNIT PROCESSOME COMPONENT 20 HOMOLOG"/>
    <property type="match status" value="1"/>
</dbReference>
<comment type="caution">
    <text evidence="4">The sequence shown here is derived from an EMBL/GenBank/DDBJ whole genome shotgun (WGS) entry which is preliminary data.</text>
</comment>
<feature type="region of interest" description="Disordered" evidence="1">
    <location>
        <begin position="2413"/>
        <end position="2452"/>
    </location>
</feature>
<dbReference type="SUPFAM" id="SSF48371">
    <property type="entry name" value="ARM repeat"/>
    <property type="match status" value="3"/>
</dbReference>
<dbReference type="EMBL" id="JAFEKC020000004">
    <property type="protein sequence ID" value="KAK0515288.1"/>
    <property type="molecule type" value="Genomic_DNA"/>
</dbReference>
<feature type="domain" description="U3 small nucleolar RNA-associated protein 20 N-terminal" evidence="2">
    <location>
        <begin position="869"/>
        <end position="1477"/>
    </location>
</feature>
<dbReference type="InterPro" id="IPR052575">
    <property type="entry name" value="SSU_processome_comp_20"/>
</dbReference>
<reference evidence="4" key="1">
    <citation type="submission" date="2023-03" db="EMBL/GenBank/DDBJ databases">
        <title>Complete genome of Cladonia borealis.</title>
        <authorList>
            <person name="Park H."/>
        </authorList>
    </citation>
    <scope>NUCLEOTIDE SEQUENCE</scope>
    <source>
        <strain evidence="4">ANT050790</strain>
    </source>
</reference>
<dbReference type="GO" id="GO:0030686">
    <property type="term" value="C:90S preribosome"/>
    <property type="evidence" value="ECO:0007669"/>
    <property type="project" value="TreeGrafter"/>
</dbReference>
<name>A0AA39R8J2_9LECA</name>
<dbReference type="PANTHER" id="PTHR17695:SF11">
    <property type="entry name" value="SMALL SUBUNIT PROCESSOME COMPONENT 20 HOMOLOG"/>
    <property type="match status" value="1"/>
</dbReference>
<dbReference type="InterPro" id="IPR011989">
    <property type="entry name" value="ARM-like"/>
</dbReference>
<dbReference type="Proteomes" id="UP001166286">
    <property type="component" value="Unassembled WGS sequence"/>
</dbReference>
<protein>
    <submittedName>
        <fullName evidence="4">Uncharacterized protein</fullName>
    </submittedName>
</protein>
<feature type="domain" description="U3 small nucleolar RNA-associated protein 20" evidence="3">
    <location>
        <begin position="1687"/>
        <end position="1905"/>
    </location>
</feature>
<organism evidence="4 5">
    <name type="scientific">Cladonia borealis</name>
    <dbReference type="NCBI Taxonomy" id="184061"/>
    <lineage>
        <taxon>Eukaryota</taxon>
        <taxon>Fungi</taxon>
        <taxon>Dikarya</taxon>
        <taxon>Ascomycota</taxon>
        <taxon>Pezizomycotina</taxon>
        <taxon>Lecanoromycetes</taxon>
        <taxon>OSLEUM clade</taxon>
        <taxon>Lecanoromycetidae</taxon>
        <taxon>Lecanorales</taxon>
        <taxon>Lecanorineae</taxon>
        <taxon>Cladoniaceae</taxon>
        <taxon>Cladonia</taxon>
    </lineage>
</organism>
<evidence type="ECO:0000313" key="5">
    <source>
        <dbReference type="Proteomes" id="UP001166286"/>
    </source>
</evidence>
<evidence type="ECO:0000259" key="3">
    <source>
        <dbReference type="Pfam" id="PF20416"/>
    </source>
</evidence>
<accession>A0AA39R8J2</accession>
<feature type="compositionally biased region" description="Basic residues" evidence="1">
    <location>
        <begin position="2587"/>
        <end position="2600"/>
    </location>
</feature>
<dbReference type="GO" id="GO:0032040">
    <property type="term" value="C:small-subunit processome"/>
    <property type="evidence" value="ECO:0007669"/>
    <property type="project" value="TreeGrafter"/>
</dbReference>
<feature type="compositionally biased region" description="Basic and acidic residues" evidence="1">
    <location>
        <begin position="2575"/>
        <end position="2586"/>
    </location>
</feature>
<feature type="region of interest" description="Disordered" evidence="1">
    <location>
        <begin position="2566"/>
        <end position="2614"/>
    </location>
</feature>